<name>A0A644UM63_9ZZZZ</name>
<keyword evidence="5" id="KW-0732">Signal</keyword>
<evidence type="ECO:0000256" key="1">
    <source>
        <dbReference type="ARBA" id="ARBA00004571"/>
    </source>
</evidence>
<evidence type="ECO:0000256" key="9">
    <source>
        <dbReference type="ARBA" id="ARBA00023237"/>
    </source>
</evidence>
<dbReference type="PANTHER" id="PTHR32552:SF68">
    <property type="entry name" value="FERRICHROME OUTER MEMBRANE TRANSPORTER_PHAGE RECEPTOR"/>
    <property type="match status" value="1"/>
</dbReference>
<keyword evidence="7" id="KW-0406">Ion transport</keyword>
<keyword evidence="6" id="KW-0408">Iron</keyword>
<organism evidence="11">
    <name type="scientific">bioreactor metagenome</name>
    <dbReference type="NCBI Taxonomy" id="1076179"/>
    <lineage>
        <taxon>unclassified sequences</taxon>
        <taxon>metagenomes</taxon>
        <taxon>ecological metagenomes</taxon>
    </lineage>
</organism>
<dbReference type="GO" id="GO:0015344">
    <property type="term" value="F:siderophore uptake transmembrane transporter activity"/>
    <property type="evidence" value="ECO:0007669"/>
    <property type="project" value="TreeGrafter"/>
</dbReference>
<evidence type="ECO:0000259" key="10">
    <source>
        <dbReference type="Pfam" id="PF07715"/>
    </source>
</evidence>
<dbReference type="Pfam" id="PF07715">
    <property type="entry name" value="Plug"/>
    <property type="match status" value="1"/>
</dbReference>
<dbReference type="Gene3D" id="2.170.130.10">
    <property type="entry name" value="TonB-dependent receptor, plug domain"/>
    <property type="match status" value="1"/>
</dbReference>
<dbReference type="EMBL" id="VSSQ01000131">
    <property type="protein sequence ID" value="MPL79852.1"/>
    <property type="molecule type" value="Genomic_DNA"/>
</dbReference>
<dbReference type="InterPro" id="IPR037066">
    <property type="entry name" value="Plug_dom_sf"/>
</dbReference>
<protein>
    <submittedName>
        <fullName evidence="11">Vitamin B12 transporter BtuB</fullName>
    </submittedName>
</protein>
<gene>
    <name evidence="11" type="primary">btuB_21</name>
    <name evidence="11" type="ORF">SDC9_25739</name>
</gene>
<comment type="caution">
    <text evidence="11">The sequence shown here is derived from an EMBL/GenBank/DDBJ whole genome shotgun (WGS) entry which is preliminary data.</text>
</comment>
<keyword evidence="3" id="KW-0410">Iron transport</keyword>
<keyword evidence="2" id="KW-0813">Transport</keyword>
<dbReference type="InterPro" id="IPR036942">
    <property type="entry name" value="Beta-barrel_TonB_sf"/>
</dbReference>
<dbReference type="Gene3D" id="2.40.170.20">
    <property type="entry name" value="TonB-dependent receptor, beta-barrel domain"/>
    <property type="match status" value="1"/>
</dbReference>
<dbReference type="GO" id="GO:0009279">
    <property type="term" value="C:cell outer membrane"/>
    <property type="evidence" value="ECO:0007669"/>
    <property type="project" value="UniProtKB-SubCell"/>
</dbReference>
<dbReference type="SUPFAM" id="SSF56935">
    <property type="entry name" value="Porins"/>
    <property type="match status" value="1"/>
</dbReference>
<dbReference type="InterPro" id="IPR012910">
    <property type="entry name" value="Plug_dom"/>
</dbReference>
<keyword evidence="4" id="KW-0812">Transmembrane</keyword>
<evidence type="ECO:0000256" key="8">
    <source>
        <dbReference type="ARBA" id="ARBA00023136"/>
    </source>
</evidence>
<feature type="domain" description="TonB-dependent receptor plug" evidence="10">
    <location>
        <begin position="45"/>
        <end position="153"/>
    </location>
</feature>
<evidence type="ECO:0000256" key="4">
    <source>
        <dbReference type="ARBA" id="ARBA00022692"/>
    </source>
</evidence>
<keyword evidence="8" id="KW-0472">Membrane</keyword>
<evidence type="ECO:0000256" key="6">
    <source>
        <dbReference type="ARBA" id="ARBA00023004"/>
    </source>
</evidence>
<accession>A0A644UM63</accession>
<comment type="subcellular location">
    <subcellularLocation>
        <location evidence="1">Cell outer membrane</location>
        <topology evidence="1">Multi-pass membrane protein</topology>
    </subcellularLocation>
</comment>
<evidence type="ECO:0000256" key="7">
    <source>
        <dbReference type="ARBA" id="ARBA00023065"/>
    </source>
</evidence>
<evidence type="ECO:0000256" key="3">
    <source>
        <dbReference type="ARBA" id="ARBA00022496"/>
    </source>
</evidence>
<reference evidence="11" key="1">
    <citation type="submission" date="2019-08" db="EMBL/GenBank/DDBJ databases">
        <authorList>
            <person name="Kucharzyk K."/>
            <person name="Murdoch R.W."/>
            <person name="Higgins S."/>
            <person name="Loffler F."/>
        </authorList>
    </citation>
    <scope>NUCLEOTIDE SEQUENCE</scope>
</reference>
<keyword evidence="9" id="KW-0998">Cell outer membrane</keyword>
<evidence type="ECO:0000256" key="2">
    <source>
        <dbReference type="ARBA" id="ARBA00022448"/>
    </source>
</evidence>
<sequence length="739" mass="83018">MKRLALLCGVLFSPFIALAQQEGQKEKTVFNKLDSIVVEAWRAGKNTPVSHSELTPLEIKRLSPVQSIPMALSLMPSVVSTTEGGNGLGYSSMRVRGSDGSRTNVTVNGIAINDAESQEVFWVNIPAFSAFVQDIQLQRGVGTSTNGPGAFGASLNMRTLFTSPEAYGMAEMGVGSYSSFTTTAGAGTGLTSKGFSFDIRYSKNMGKGYIRNAKSDLTSLFATAGWYHGKSAIRVNYIHGDQKTGITWEGVSREMMEIDRRYNPAGLYYDEAGNERYYDNETDNYTQHHIQALFSRELADGLTWNSVLHYTAGEGYYENYKMNRKFSEYGLPLQIIDSKEYKRSDVIIRQALANDYYAASSTLQLNRKSLKATGGISYSYYDGSHFGNLIWSKWRENIPENYQWYLNDGYKGDLSLFARAELNISEKITAFADLQYRNISYSLRGEDKDFIQLNYDNKYNFFNPKAGITYYAGSSRVFASASVGRKEPGRADIKESIKAGKADLIKPERLIDIEAGYTFTGKSVALSANFYFMEYKDQLVPTGRLSETGYVIKENVPLSFRRGIELIASWSPVSFIKLDGNLSLSINRIKDYTHWTDLYDNQDDWTPLPQMSEFYKITNLPYSPSTVGMGMVTFMPSLSSSVSVYGKHVGRQYYDNTSSVERSVPAYFIMGLKGIKSFKIKDISEMELGLFIDNILNRKYFSNAWVYMAKFADGSSPYIEEGLYPQAGINFMLKASFRF</sequence>
<dbReference type="PROSITE" id="PS52016">
    <property type="entry name" value="TONB_DEPENDENT_REC_3"/>
    <property type="match status" value="1"/>
</dbReference>
<dbReference type="InterPro" id="IPR039426">
    <property type="entry name" value="TonB-dep_rcpt-like"/>
</dbReference>
<proteinExistence type="predicted"/>
<dbReference type="AlphaFoldDB" id="A0A644UM63"/>
<dbReference type="PANTHER" id="PTHR32552">
    <property type="entry name" value="FERRICHROME IRON RECEPTOR-RELATED"/>
    <property type="match status" value="1"/>
</dbReference>
<evidence type="ECO:0000256" key="5">
    <source>
        <dbReference type="ARBA" id="ARBA00022729"/>
    </source>
</evidence>
<evidence type="ECO:0000313" key="11">
    <source>
        <dbReference type="EMBL" id="MPL79852.1"/>
    </source>
</evidence>